<gene>
    <name evidence="7" type="ordered locus">Rru_A3204</name>
</gene>
<evidence type="ECO:0000256" key="5">
    <source>
        <dbReference type="RuleBase" id="RU004404"/>
    </source>
</evidence>
<keyword evidence="2 5" id="KW-0645">Protease</keyword>
<dbReference type="Proteomes" id="UP000001929">
    <property type="component" value="Chromosome"/>
</dbReference>
<keyword evidence="3 5" id="KW-0378">Hydrolase</keyword>
<dbReference type="PATRIC" id="fig|269796.9.peg.3317"/>
<dbReference type="PROSITE" id="PS50106">
    <property type="entry name" value="PDZ"/>
    <property type="match status" value="1"/>
</dbReference>
<dbReference type="NCBIfam" id="TIGR00225">
    <property type="entry name" value="prc"/>
    <property type="match status" value="1"/>
</dbReference>
<dbReference type="CDD" id="cd06782">
    <property type="entry name" value="cpPDZ_CPP-like"/>
    <property type="match status" value="1"/>
</dbReference>
<dbReference type="STRING" id="269796.Rru_A3204"/>
<dbReference type="EMBL" id="CP000230">
    <property type="protein sequence ID" value="ABC23999.1"/>
    <property type="molecule type" value="Genomic_DNA"/>
</dbReference>
<dbReference type="InterPro" id="IPR036034">
    <property type="entry name" value="PDZ_sf"/>
</dbReference>
<dbReference type="eggNOG" id="COG0793">
    <property type="taxonomic scope" value="Bacteria"/>
</dbReference>
<dbReference type="PANTHER" id="PTHR32060">
    <property type="entry name" value="TAIL-SPECIFIC PROTEASE"/>
    <property type="match status" value="1"/>
</dbReference>
<dbReference type="InterPro" id="IPR041489">
    <property type="entry name" value="PDZ_6"/>
</dbReference>
<dbReference type="Pfam" id="PF17820">
    <property type="entry name" value="PDZ_6"/>
    <property type="match status" value="1"/>
</dbReference>
<comment type="similarity">
    <text evidence="1 5">Belongs to the peptidase S41A family.</text>
</comment>
<evidence type="ECO:0000313" key="8">
    <source>
        <dbReference type="Proteomes" id="UP000001929"/>
    </source>
</evidence>
<reference evidence="7 8" key="1">
    <citation type="journal article" date="2011" name="Stand. Genomic Sci.">
        <title>Complete genome sequence of Rhodospirillum rubrum type strain (S1).</title>
        <authorList>
            <person name="Munk A.C."/>
            <person name="Copeland A."/>
            <person name="Lucas S."/>
            <person name="Lapidus A."/>
            <person name="Del Rio T.G."/>
            <person name="Barry K."/>
            <person name="Detter J.C."/>
            <person name="Hammon N."/>
            <person name="Israni S."/>
            <person name="Pitluck S."/>
            <person name="Brettin T."/>
            <person name="Bruce D."/>
            <person name="Han C."/>
            <person name="Tapia R."/>
            <person name="Gilna P."/>
            <person name="Schmutz J."/>
            <person name="Larimer F."/>
            <person name="Land M."/>
            <person name="Kyrpides N.C."/>
            <person name="Mavromatis K."/>
            <person name="Richardson P."/>
            <person name="Rohde M."/>
            <person name="Goker M."/>
            <person name="Klenk H.P."/>
            <person name="Zhang Y."/>
            <person name="Roberts G.P."/>
            <person name="Reslewic S."/>
            <person name="Schwartz D.C."/>
        </authorList>
    </citation>
    <scope>NUCLEOTIDE SEQUENCE [LARGE SCALE GENOMIC DNA]</scope>
    <source>
        <strain evidence="8">ATCC 11170 / ATH 1.1.1 / DSM 467 / LMG 4362 / NCIMB 8255 / S1</strain>
    </source>
</reference>
<dbReference type="GO" id="GO:0030288">
    <property type="term" value="C:outer membrane-bounded periplasmic space"/>
    <property type="evidence" value="ECO:0007669"/>
    <property type="project" value="TreeGrafter"/>
</dbReference>
<dbReference type="Gene3D" id="2.30.42.10">
    <property type="match status" value="1"/>
</dbReference>
<proteinExistence type="inferred from homology"/>
<dbReference type="CDD" id="cd07560">
    <property type="entry name" value="Peptidase_S41_CPP"/>
    <property type="match status" value="1"/>
</dbReference>
<dbReference type="Gene3D" id="3.30.750.44">
    <property type="match status" value="1"/>
</dbReference>
<evidence type="ECO:0000256" key="4">
    <source>
        <dbReference type="ARBA" id="ARBA00022825"/>
    </source>
</evidence>
<dbReference type="SMART" id="SM00245">
    <property type="entry name" value="TSPc"/>
    <property type="match status" value="1"/>
</dbReference>
<evidence type="ECO:0000256" key="3">
    <source>
        <dbReference type="ARBA" id="ARBA00022801"/>
    </source>
</evidence>
<evidence type="ECO:0000256" key="2">
    <source>
        <dbReference type="ARBA" id="ARBA00022670"/>
    </source>
</evidence>
<dbReference type="KEGG" id="rru:Rru_A3204"/>
<dbReference type="SMART" id="SM00228">
    <property type="entry name" value="PDZ"/>
    <property type="match status" value="1"/>
</dbReference>
<sequence length="566" mass="59518">MESRTGMGAVLTEAPRRTSTRRVVLTLLAGLTGCAHPAPLASTALPQATAVSHSGKIPPTAVWTVPSAFDKGLRGETEDLFSYGYGAIADRYIDEVNLRELGVEGLSGLTSLDPAITVAPVGAMLDVYRNGTVVGRFPLAGARDSAGWGVLTANVVMLARDLSPSLNASDPEEIYQAIFTSALGGLDPFSRYASRDDAEVNRGQRNGFGGIGVMYDVGGRGATITQVMPGTPAADARLRLGDVIVAVNGQSTRGATRHDLREWLRGPTSSEVTLTLVSADTPTERTLTLTRALIIMPTVDLHLDEGVGFITVSSFNQGTTTRVAEAIGEARRQLGADLRGLVIDLRGNPGGLLDQAVTMSDLFLDTGPIVSTRGRNPDARQFYASSGGDIAQNLPIVALIDGDSASAAEIVAAALQDNGRAVVIGTSSFGKGTVQTLIQLPNGGELTLTWSRFHSPSGYVLHGLGVLPVACTSGIAEASREDGAPADKVLTTMRRDQSEIAAHVALWRQTDMRDASRRLALRDACPAEHHPRALIDETVARKLIADQGLYGRALRLTAPAQSASGL</sequence>
<evidence type="ECO:0000259" key="6">
    <source>
        <dbReference type="PROSITE" id="PS50106"/>
    </source>
</evidence>
<protein>
    <submittedName>
        <fullName evidence="7">C-terminal processing peptidase</fullName>
        <ecNumber evidence="7">3.4.21.102</ecNumber>
    </submittedName>
</protein>
<accession>Q2RPE6</accession>
<keyword evidence="4 5" id="KW-0720">Serine protease</keyword>
<dbReference type="GO" id="GO:0007165">
    <property type="term" value="P:signal transduction"/>
    <property type="evidence" value="ECO:0007669"/>
    <property type="project" value="TreeGrafter"/>
</dbReference>
<organism evidence="7 8">
    <name type="scientific">Rhodospirillum rubrum (strain ATCC 11170 / ATH 1.1.1 / DSM 467 / LMG 4362 / NCIMB 8255 / S1)</name>
    <dbReference type="NCBI Taxonomy" id="269796"/>
    <lineage>
        <taxon>Bacteria</taxon>
        <taxon>Pseudomonadati</taxon>
        <taxon>Pseudomonadota</taxon>
        <taxon>Alphaproteobacteria</taxon>
        <taxon>Rhodospirillales</taxon>
        <taxon>Rhodospirillaceae</taxon>
        <taxon>Rhodospirillum</taxon>
    </lineage>
</organism>
<dbReference type="SUPFAM" id="SSF50156">
    <property type="entry name" value="PDZ domain-like"/>
    <property type="match status" value="1"/>
</dbReference>
<dbReference type="PhylomeDB" id="Q2RPE6"/>
<dbReference type="EnsemblBacteria" id="ABC23999">
    <property type="protein sequence ID" value="ABC23999"/>
    <property type="gene ID" value="Rru_A3204"/>
</dbReference>
<dbReference type="InterPro" id="IPR004447">
    <property type="entry name" value="Peptidase_S41A"/>
</dbReference>
<dbReference type="PANTHER" id="PTHR32060:SF30">
    <property type="entry name" value="CARBOXY-TERMINAL PROCESSING PROTEASE CTPA"/>
    <property type="match status" value="1"/>
</dbReference>
<dbReference type="Pfam" id="PF03572">
    <property type="entry name" value="Peptidase_S41"/>
    <property type="match status" value="1"/>
</dbReference>
<dbReference type="InterPro" id="IPR005151">
    <property type="entry name" value="Tail-specific_protease"/>
</dbReference>
<evidence type="ECO:0000256" key="1">
    <source>
        <dbReference type="ARBA" id="ARBA00009179"/>
    </source>
</evidence>
<dbReference type="GO" id="GO:0004252">
    <property type="term" value="F:serine-type endopeptidase activity"/>
    <property type="evidence" value="ECO:0007669"/>
    <property type="project" value="UniProtKB-EC"/>
</dbReference>
<feature type="domain" description="PDZ" evidence="6">
    <location>
        <begin position="197"/>
        <end position="265"/>
    </location>
</feature>
<dbReference type="InterPro" id="IPR001478">
    <property type="entry name" value="PDZ"/>
</dbReference>
<dbReference type="Gene3D" id="3.90.226.10">
    <property type="entry name" value="2-enoyl-CoA Hydratase, Chain A, domain 1"/>
    <property type="match status" value="1"/>
</dbReference>
<keyword evidence="8" id="KW-1185">Reference proteome</keyword>
<dbReference type="SUPFAM" id="SSF52096">
    <property type="entry name" value="ClpP/crotonase"/>
    <property type="match status" value="1"/>
</dbReference>
<name>Q2RPE6_RHORT</name>
<dbReference type="GO" id="GO:0006508">
    <property type="term" value="P:proteolysis"/>
    <property type="evidence" value="ECO:0007669"/>
    <property type="project" value="UniProtKB-KW"/>
</dbReference>
<dbReference type="EC" id="3.4.21.102" evidence="7"/>
<dbReference type="AlphaFoldDB" id="Q2RPE6"/>
<dbReference type="HOGENOM" id="CLU_017295_1_2_5"/>
<dbReference type="PROSITE" id="PS51257">
    <property type="entry name" value="PROKAR_LIPOPROTEIN"/>
    <property type="match status" value="1"/>
</dbReference>
<dbReference type="InterPro" id="IPR029045">
    <property type="entry name" value="ClpP/crotonase-like_dom_sf"/>
</dbReference>
<evidence type="ECO:0000313" key="7">
    <source>
        <dbReference type="EMBL" id="ABC23999.1"/>
    </source>
</evidence>